<evidence type="ECO:0000256" key="2">
    <source>
        <dbReference type="ARBA" id="ARBA00022898"/>
    </source>
</evidence>
<dbReference type="InterPro" id="IPR001926">
    <property type="entry name" value="TrpB-like_PALP"/>
</dbReference>
<evidence type="ECO:0000313" key="4">
    <source>
        <dbReference type="EMBL" id="VVE58911.1"/>
    </source>
</evidence>
<keyword evidence="5" id="KW-1185">Reference proteome</keyword>
<dbReference type="GO" id="GO:1901605">
    <property type="term" value="P:alpha-amino acid metabolic process"/>
    <property type="evidence" value="ECO:0007669"/>
    <property type="project" value="UniProtKB-ARBA"/>
</dbReference>
<dbReference type="Gene3D" id="3.40.50.1100">
    <property type="match status" value="2"/>
</dbReference>
<proteinExistence type="predicted"/>
<dbReference type="InterPro" id="IPR036052">
    <property type="entry name" value="TrpB-like_PALP_sf"/>
</dbReference>
<keyword evidence="2" id="KW-0663">Pyridoxal phosphate</keyword>
<evidence type="ECO:0000259" key="3">
    <source>
        <dbReference type="Pfam" id="PF00291"/>
    </source>
</evidence>
<reference evidence="4 5" key="1">
    <citation type="submission" date="2019-08" db="EMBL/GenBank/DDBJ databases">
        <authorList>
            <person name="Peeters C."/>
        </authorList>
    </citation>
    <scope>NUCLEOTIDE SEQUENCE [LARGE SCALE GENOMIC DNA]</scope>
    <source>
        <strain evidence="4 5">LMG 31112</strain>
    </source>
</reference>
<comment type="cofactor">
    <cofactor evidence="1">
        <name>pyridoxal 5'-phosphate</name>
        <dbReference type="ChEBI" id="CHEBI:597326"/>
    </cofactor>
</comment>
<dbReference type="Pfam" id="PF00291">
    <property type="entry name" value="PALP"/>
    <property type="match status" value="1"/>
</dbReference>
<protein>
    <submittedName>
        <fullName evidence="4">Cysteine synthase</fullName>
    </submittedName>
</protein>
<dbReference type="SUPFAM" id="SSF53686">
    <property type="entry name" value="Tryptophan synthase beta subunit-like PLP-dependent enzymes"/>
    <property type="match status" value="1"/>
</dbReference>
<dbReference type="InterPro" id="IPR050214">
    <property type="entry name" value="Cys_Synth/Cystath_Beta-Synth"/>
</dbReference>
<dbReference type="Proteomes" id="UP000343317">
    <property type="component" value="Unassembled WGS sequence"/>
</dbReference>
<name>A0A5E4ZC05_9BURK</name>
<gene>
    <name evidence="4" type="ORF">PHO31112_05396</name>
</gene>
<evidence type="ECO:0000256" key="1">
    <source>
        <dbReference type="ARBA" id="ARBA00001933"/>
    </source>
</evidence>
<dbReference type="RefSeq" id="WP_150624750.1">
    <property type="nucleotide sequence ID" value="NZ_CABPSM010000038.1"/>
</dbReference>
<dbReference type="PANTHER" id="PTHR10314">
    <property type="entry name" value="CYSTATHIONINE BETA-SYNTHASE"/>
    <property type="match status" value="1"/>
</dbReference>
<sequence>MAEFDVTSVVSGGVEQHILPPLVNLQRNLIAANFSLMKLLPARIVIDSATRSGKLPPRGGIIAESSSGTFGLGLALIAKPREHRLIIVTDCLDSCLEAQLSVLGVDVHFVPPRPGLNIQEARLARLQELLKDNPDAFWPEQYVNPQNPAAYDHLASHLTCSIGKFDILVGSVGSGGSMSGTTAALRRRGMNVRAVAVDTTGSVLFGAPNGNRKLGGLGSGMPMGNLDHTQFDEVHWVSAAVAHQTAYALYKESGLFKGPTSGAAHAVGEWLSRTNPDKCVVTILPDDGYRYVDTVYSSDWQKGTGFLSESIPDEPTTVLHPSLIRDDDHWVKFSWHRKNITDVSAEASCLGVQHGE</sequence>
<accession>A0A5E4ZC05</accession>
<organism evidence="4 5">
    <name type="scientific">Pandoraea horticolens</name>
    <dbReference type="NCBI Taxonomy" id="2508298"/>
    <lineage>
        <taxon>Bacteria</taxon>
        <taxon>Pseudomonadati</taxon>
        <taxon>Pseudomonadota</taxon>
        <taxon>Betaproteobacteria</taxon>
        <taxon>Burkholderiales</taxon>
        <taxon>Burkholderiaceae</taxon>
        <taxon>Pandoraea</taxon>
    </lineage>
</organism>
<evidence type="ECO:0000313" key="5">
    <source>
        <dbReference type="Proteomes" id="UP000343317"/>
    </source>
</evidence>
<dbReference type="EMBL" id="CABPSM010000038">
    <property type="protein sequence ID" value="VVE58911.1"/>
    <property type="molecule type" value="Genomic_DNA"/>
</dbReference>
<feature type="domain" description="Tryptophan synthase beta chain-like PALP" evidence="3">
    <location>
        <begin position="38"/>
        <end position="286"/>
    </location>
</feature>
<dbReference type="AlphaFoldDB" id="A0A5E4ZC05"/>